<evidence type="ECO:0000313" key="1">
    <source>
        <dbReference type="EMBL" id="TNV74750.1"/>
    </source>
</evidence>
<reference evidence="1" key="1">
    <citation type="submission" date="2019-06" db="EMBL/GenBank/DDBJ databases">
        <authorList>
            <person name="Zheng W."/>
        </authorList>
    </citation>
    <scope>NUCLEOTIDE SEQUENCE</scope>
    <source>
        <strain evidence="1">QDHG01</strain>
    </source>
</reference>
<accession>A0A8J8SXY9</accession>
<sequence length="212" mass="24229">MPLQYYGGPFIVDDVNQQLHFIARQNSHDLKTFTVIDADISIPNKRTFKQSVNSIGTFKMYNASVYGFTYDFITNKMIDMLIFNRFSNQLQIHKVLLSTSVETSYYKVVTKDSPVVEDYLQGVGVHLASHDIDGTGKYFDIYITANVLNKEGKADHFKIPQTVEKPIITLLSSLPSTTIQSGTDNQGFPVQMRQLRASSMMRIMEYCSWQQR</sequence>
<name>A0A8J8SXY9_HALGN</name>
<dbReference type="AlphaFoldDB" id="A0A8J8SXY9"/>
<gene>
    <name evidence="1" type="ORF">FGO68_gene17597</name>
</gene>
<keyword evidence="2" id="KW-1185">Reference proteome</keyword>
<dbReference type="Proteomes" id="UP000785679">
    <property type="component" value="Unassembled WGS sequence"/>
</dbReference>
<evidence type="ECO:0000313" key="2">
    <source>
        <dbReference type="Proteomes" id="UP000785679"/>
    </source>
</evidence>
<comment type="caution">
    <text evidence="1">The sequence shown here is derived from an EMBL/GenBank/DDBJ whole genome shotgun (WGS) entry which is preliminary data.</text>
</comment>
<organism evidence="1 2">
    <name type="scientific">Halteria grandinella</name>
    <dbReference type="NCBI Taxonomy" id="5974"/>
    <lineage>
        <taxon>Eukaryota</taxon>
        <taxon>Sar</taxon>
        <taxon>Alveolata</taxon>
        <taxon>Ciliophora</taxon>
        <taxon>Intramacronucleata</taxon>
        <taxon>Spirotrichea</taxon>
        <taxon>Stichotrichia</taxon>
        <taxon>Sporadotrichida</taxon>
        <taxon>Halteriidae</taxon>
        <taxon>Halteria</taxon>
    </lineage>
</organism>
<dbReference type="EMBL" id="RRYP01016665">
    <property type="protein sequence ID" value="TNV74750.1"/>
    <property type="molecule type" value="Genomic_DNA"/>
</dbReference>
<proteinExistence type="predicted"/>
<protein>
    <submittedName>
        <fullName evidence="1">Uncharacterized protein</fullName>
    </submittedName>
</protein>